<feature type="transmembrane region" description="Helical" evidence="6">
    <location>
        <begin position="224"/>
        <end position="242"/>
    </location>
</feature>
<feature type="domain" description="TECPR1-like DysF" evidence="7">
    <location>
        <begin position="64"/>
        <end position="416"/>
    </location>
</feature>
<feature type="region of interest" description="Disordered" evidence="5">
    <location>
        <begin position="422"/>
        <end position="452"/>
    </location>
</feature>
<keyword evidence="4 6" id="KW-0472">Membrane</keyword>
<dbReference type="PANTHER" id="PTHR28304:SF2">
    <property type="entry name" value="PEROXISOMAL MEMBRANE PROTEIN PEX29"/>
    <property type="match status" value="1"/>
</dbReference>
<dbReference type="GO" id="GO:0007031">
    <property type="term" value="P:peroxisome organization"/>
    <property type="evidence" value="ECO:0007669"/>
    <property type="project" value="UniProtKB-ARBA"/>
</dbReference>
<accession>A0A2N1JF91</accession>
<feature type="compositionally biased region" description="Polar residues" evidence="5">
    <location>
        <begin position="12"/>
        <end position="30"/>
    </location>
</feature>
<dbReference type="PANTHER" id="PTHR28304">
    <property type="entry name" value="PEROXISOMAL MEMBRANE PROTEIN PEX29"/>
    <property type="match status" value="1"/>
</dbReference>
<evidence type="ECO:0000256" key="1">
    <source>
        <dbReference type="ARBA" id="ARBA00004141"/>
    </source>
</evidence>
<dbReference type="GO" id="GO:0005778">
    <property type="term" value="C:peroxisomal membrane"/>
    <property type="evidence" value="ECO:0007669"/>
    <property type="project" value="TreeGrafter"/>
</dbReference>
<feature type="region of interest" description="Disordered" evidence="5">
    <location>
        <begin position="1"/>
        <end position="30"/>
    </location>
</feature>
<dbReference type="OrthoDB" id="74314at2759"/>
<evidence type="ECO:0000256" key="2">
    <source>
        <dbReference type="ARBA" id="ARBA00022692"/>
    </source>
</evidence>
<evidence type="ECO:0000256" key="3">
    <source>
        <dbReference type="ARBA" id="ARBA00022989"/>
    </source>
</evidence>
<dbReference type="AlphaFoldDB" id="A0A2N1JF91"/>
<name>A0A2N1JF91_9BASI</name>
<comment type="subcellular location">
    <subcellularLocation>
        <location evidence="1">Membrane</location>
        <topology evidence="1">Multi-pass membrane protein</topology>
    </subcellularLocation>
</comment>
<evidence type="ECO:0000313" key="9">
    <source>
        <dbReference type="Proteomes" id="UP000232875"/>
    </source>
</evidence>
<keyword evidence="2 6" id="KW-0812">Transmembrane</keyword>
<dbReference type="InterPro" id="IPR010482">
    <property type="entry name" value="TECPR1-like_DysF"/>
</dbReference>
<feature type="transmembrane region" description="Helical" evidence="6">
    <location>
        <begin position="119"/>
        <end position="138"/>
    </location>
</feature>
<dbReference type="Proteomes" id="UP000232875">
    <property type="component" value="Unassembled WGS sequence"/>
</dbReference>
<feature type="compositionally biased region" description="Acidic residues" evidence="5">
    <location>
        <begin position="436"/>
        <end position="446"/>
    </location>
</feature>
<sequence>MDEAPVTKENLTRLTGNAKSKQGSHSTVSLSERTAGTMHTLVINSMISVSGEPPRLPQDKRKSPLSVATTSINFRGFVKKSGPLFAIQDAIESTFMWDDWLWTCVCMAAYAIVMLHPRLLFCVAPATMVIILCNTYFVRYPLTQAAAEASPGDALRASFPNKVLEQEPPCPPLEARPVREGELKFFVHLREVQNMMRLIIDSYDAIAPLVKHVNWSDIPSTLRLLQLSIFATVAMFFIGPLLPLHWMIVLGGEALFIAHHPWVKPTVDGIVAHMSSGKRARQRTLRQRQLKQRIMDVLVEDSLPEYVWQRGWRDMEVFENQRYERTSVYSDNAWSGLALYDEERRPWTRGSDGWSGSDTTEGASPLVSENKDFALDEGWEWIPSDGWRIDFGGRWSTVGVDANGFVFTDNSWQNPAPYAYGLDKNAPVEPSKLLDDDPGSEDDDEGHMDALNLDTLPPRHLAATRRRRWLRRAVRVIEKSNA</sequence>
<dbReference type="EMBL" id="KZ454988">
    <property type="protein sequence ID" value="PKI85186.1"/>
    <property type="molecule type" value="Genomic_DNA"/>
</dbReference>
<gene>
    <name evidence="8" type="ORF">MVES_000970</name>
</gene>
<keyword evidence="3 6" id="KW-1133">Transmembrane helix</keyword>
<evidence type="ECO:0000313" key="8">
    <source>
        <dbReference type="EMBL" id="PKI85186.1"/>
    </source>
</evidence>
<proteinExistence type="predicted"/>
<evidence type="ECO:0000256" key="4">
    <source>
        <dbReference type="ARBA" id="ARBA00023136"/>
    </source>
</evidence>
<evidence type="ECO:0000256" key="6">
    <source>
        <dbReference type="SAM" id="Phobius"/>
    </source>
</evidence>
<keyword evidence="9" id="KW-1185">Reference proteome</keyword>
<reference evidence="8 9" key="1">
    <citation type="submission" date="2017-10" db="EMBL/GenBank/DDBJ databases">
        <title>A novel species of cold-tolerant Malassezia isolated from bats.</title>
        <authorList>
            <person name="Lorch J.M."/>
            <person name="Palmer J.M."/>
            <person name="Vanderwolf K.J."/>
            <person name="Schmidt K.Z."/>
            <person name="Verant M.L."/>
            <person name="Weller T.J."/>
            <person name="Blehert D.S."/>
        </authorList>
    </citation>
    <scope>NUCLEOTIDE SEQUENCE [LARGE SCALE GENOMIC DNA]</scope>
    <source>
        <strain evidence="8 9">NWHC:44797-103</strain>
    </source>
</reference>
<organism evidence="8 9">
    <name type="scientific">Malassezia vespertilionis</name>
    <dbReference type="NCBI Taxonomy" id="2020962"/>
    <lineage>
        <taxon>Eukaryota</taxon>
        <taxon>Fungi</taxon>
        <taxon>Dikarya</taxon>
        <taxon>Basidiomycota</taxon>
        <taxon>Ustilaginomycotina</taxon>
        <taxon>Malasseziomycetes</taxon>
        <taxon>Malasseziales</taxon>
        <taxon>Malasseziaceae</taxon>
        <taxon>Malassezia</taxon>
    </lineage>
</organism>
<evidence type="ECO:0000256" key="5">
    <source>
        <dbReference type="SAM" id="MobiDB-lite"/>
    </source>
</evidence>
<dbReference type="Pfam" id="PF06398">
    <property type="entry name" value="Pex24p"/>
    <property type="match status" value="1"/>
</dbReference>
<protein>
    <recommendedName>
        <fullName evidence="7">TECPR1-like DysF domain-containing protein</fullName>
    </recommendedName>
</protein>
<dbReference type="InterPro" id="IPR052816">
    <property type="entry name" value="Peroxisomal_Membrane_PEX28-32"/>
</dbReference>
<dbReference type="STRING" id="2020962.A0A2N1JF91"/>
<evidence type="ECO:0000259" key="7">
    <source>
        <dbReference type="Pfam" id="PF06398"/>
    </source>
</evidence>